<keyword evidence="2" id="KW-0472">Membrane</keyword>
<name>A0A8J5GXS1_ZINOF</name>
<keyword evidence="2" id="KW-0812">Transmembrane</keyword>
<dbReference type="AlphaFoldDB" id="A0A8J5GXS1"/>
<dbReference type="EMBL" id="JACMSC010000008">
    <property type="protein sequence ID" value="KAG6512041.1"/>
    <property type="molecule type" value="Genomic_DNA"/>
</dbReference>
<keyword evidence="4" id="KW-1185">Reference proteome</keyword>
<organism evidence="3 4">
    <name type="scientific">Zingiber officinale</name>
    <name type="common">Ginger</name>
    <name type="synonym">Amomum zingiber</name>
    <dbReference type="NCBI Taxonomy" id="94328"/>
    <lineage>
        <taxon>Eukaryota</taxon>
        <taxon>Viridiplantae</taxon>
        <taxon>Streptophyta</taxon>
        <taxon>Embryophyta</taxon>
        <taxon>Tracheophyta</taxon>
        <taxon>Spermatophyta</taxon>
        <taxon>Magnoliopsida</taxon>
        <taxon>Liliopsida</taxon>
        <taxon>Zingiberales</taxon>
        <taxon>Zingiberaceae</taxon>
        <taxon>Zingiber</taxon>
    </lineage>
</organism>
<accession>A0A8J5GXS1</accession>
<evidence type="ECO:0000256" key="2">
    <source>
        <dbReference type="SAM" id="Phobius"/>
    </source>
</evidence>
<evidence type="ECO:0000256" key="1">
    <source>
        <dbReference type="SAM" id="MobiDB-lite"/>
    </source>
</evidence>
<dbReference type="Proteomes" id="UP000734854">
    <property type="component" value="Unassembled WGS sequence"/>
</dbReference>
<protein>
    <submittedName>
        <fullName evidence="3">Uncharacterized protein</fullName>
    </submittedName>
</protein>
<dbReference type="PANTHER" id="PTHR15907">
    <property type="entry name" value="DUF614 FAMILY PROTEIN-RELATED"/>
    <property type="match status" value="1"/>
</dbReference>
<feature type="transmembrane region" description="Helical" evidence="2">
    <location>
        <begin position="103"/>
        <end position="126"/>
    </location>
</feature>
<sequence length="246" mass="26885">MGSTGAMEEAAGGGMAAVLDFDILCATVALQTRGLSAEKRRLEEEGEEAGDEEIGAELAGVQRMWEGDIVDCFDDRRIAIETACCPCYRFGKNMRRASLGSCFLQATVYLIFVAGALFNFIAFGVFRARLKKQFNIKGNGTLLDDCLNHLICPCCTLCQESRTLEMNNVQNGVWHGRGDTICLARGGEGSTTFIALRQPPLLAIRSPGHSSMERTTDDNQHSWSLDTSQSKPLVSVDQFNIVSSRD</sequence>
<gene>
    <name evidence="3" type="ORF">ZIOFF_030132</name>
</gene>
<feature type="compositionally biased region" description="Basic and acidic residues" evidence="1">
    <location>
        <begin position="211"/>
        <end position="220"/>
    </location>
</feature>
<dbReference type="InterPro" id="IPR006461">
    <property type="entry name" value="PLAC_motif_containing"/>
</dbReference>
<dbReference type="Pfam" id="PF04749">
    <property type="entry name" value="PLAC8"/>
    <property type="match status" value="1"/>
</dbReference>
<evidence type="ECO:0000313" key="3">
    <source>
        <dbReference type="EMBL" id="KAG6512041.1"/>
    </source>
</evidence>
<feature type="region of interest" description="Disordered" evidence="1">
    <location>
        <begin position="206"/>
        <end position="227"/>
    </location>
</feature>
<reference evidence="3 4" key="1">
    <citation type="submission" date="2020-08" db="EMBL/GenBank/DDBJ databases">
        <title>Plant Genome Project.</title>
        <authorList>
            <person name="Zhang R.-G."/>
        </authorList>
    </citation>
    <scope>NUCLEOTIDE SEQUENCE [LARGE SCALE GENOMIC DNA]</scope>
    <source>
        <tissue evidence="3">Rhizome</tissue>
    </source>
</reference>
<keyword evidence="2" id="KW-1133">Transmembrane helix</keyword>
<dbReference type="NCBIfam" id="TIGR01571">
    <property type="entry name" value="A_thal_Cys_rich"/>
    <property type="match status" value="1"/>
</dbReference>
<proteinExistence type="predicted"/>
<comment type="caution">
    <text evidence="3">The sequence shown here is derived from an EMBL/GenBank/DDBJ whole genome shotgun (WGS) entry which is preliminary data.</text>
</comment>
<evidence type="ECO:0000313" key="4">
    <source>
        <dbReference type="Proteomes" id="UP000734854"/>
    </source>
</evidence>